<keyword evidence="2" id="KW-1185">Reference proteome</keyword>
<proteinExistence type="predicted"/>
<sequence>MANTPAPFEPVSHLAWMVFFHFNTVTTTLDYFDTTKPAIPPFAKFDPFVDLSGWTEICSKIASFKTVTLPWYPGIDRVQQHANFLRYEAPALRTANLSDLRKHPRPSPVSTTVHDQLRLSDRPHTRQARHRFQISRIPGCQLLASQEEQHPESGAYLEGFLPTTHLIGILKPSAVYLKPHQFEVKKDDLGITNAEDHADEKTPNVVCQCCGVICFPAEDVEELDHFRRVGELCGRKNCGKWRCRFCCLACSRVLCGAEVTKSGSKKCNYLHYFRYQSTDWINDPLKLQNPKNLTNAAKEMDKEDLAIAWKGRAPGIQKWRKSNAQNLSQACCCCDVEFLSTASDSEEDYFRTIEIPCSYNGSYPSDTTADLESDKIGSRCGNSRCGHCFFRCQTTRCFSLRERQHLEFLNTKVDVAAYEGFNYKCQDPHAATRRKKFADQTGLKDIRYRPGSPV</sequence>
<evidence type="ECO:0000313" key="1">
    <source>
        <dbReference type="EMBL" id="RPA78553.1"/>
    </source>
</evidence>
<name>A0A3N4HXH6_ASCIM</name>
<organism evidence="1 2">
    <name type="scientific">Ascobolus immersus RN42</name>
    <dbReference type="NCBI Taxonomy" id="1160509"/>
    <lineage>
        <taxon>Eukaryota</taxon>
        <taxon>Fungi</taxon>
        <taxon>Dikarya</taxon>
        <taxon>Ascomycota</taxon>
        <taxon>Pezizomycotina</taxon>
        <taxon>Pezizomycetes</taxon>
        <taxon>Pezizales</taxon>
        <taxon>Ascobolaceae</taxon>
        <taxon>Ascobolus</taxon>
    </lineage>
</organism>
<evidence type="ECO:0000313" key="2">
    <source>
        <dbReference type="Proteomes" id="UP000275078"/>
    </source>
</evidence>
<dbReference type="EMBL" id="ML119710">
    <property type="protein sequence ID" value="RPA78553.1"/>
    <property type="molecule type" value="Genomic_DNA"/>
</dbReference>
<accession>A0A3N4HXH6</accession>
<gene>
    <name evidence="1" type="ORF">BJ508DRAFT_378275</name>
</gene>
<reference evidence="1 2" key="1">
    <citation type="journal article" date="2018" name="Nat. Ecol. Evol.">
        <title>Pezizomycetes genomes reveal the molecular basis of ectomycorrhizal truffle lifestyle.</title>
        <authorList>
            <person name="Murat C."/>
            <person name="Payen T."/>
            <person name="Noel B."/>
            <person name="Kuo A."/>
            <person name="Morin E."/>
            <person name="Chen J."/>
            <person name="Kohler A."/>
            <person name="Krizsan K."/>
            <person name="Balestrini R."/>
            <person name="Da Silva C."/>
            <person name="Montanini B."/>
            <person name="Hainaut M."/>
            <person name="Levati E."/>
            <person name="Barry K.W."/>
            <person name="Belfiori B."/>
            <person name="Cichocki N."/>
            <person name="Clum A."/>
            <person name="Dockter R.B."/>
            <person name="Fauchery L."/>
            <person name="Guy J."/>
            <person name="Iotti M."/>
            <person name="Le Tacon F."/>
            <person name="Lindquist E.A."/>
            <person name="Lipzen A."/>
            <person name="Malagnac F."/>
            <person name="Mello A."/>
            <person name="Molinier V."/>
            <person name="Miyauchi S."/>
            <person name="Poulain J."/>
            <person name="Riccioni C."/>
            <person name="Rubini A."/>
            <person name="Sitrit Y."/>
            <person name="Splivallo R."/>
            <person name="Traeger S."/>
            <person name="Wang M."/>
            <person name="Zifcakova L."/>
            <person name="Wipf D."/>
            <person name="Zambonelli A."/>
            <person name="Paolocci F."/>
            <person name="Nowrousian M."/>
            <person name="Ottonello S."/>
            <person name="Baldrian P."/>
            <person name="Spatafora J.W."/>
            <person name="Henrissat B."/>
            <person name="Nagy L.G."/>
            <person name="Aury J.M."/>
            <person name="Wincker P."/>
            <person name="Grigoriev I.V."/>
            <person name="Bonfante P."/>
            <person name="Martin F.M."/>
        </authorList>
    </citation>
    <scope>NUCLEOTIDE SEQUENCE [LARGE SCALE GENOMIC DNA]</scope>
    <source>
        <strain evidence="1 2">RN42</strain>
    </source>
</reference>
<dbReference type="Proteomes" id="UP000275078">
    <property type="component" value="Unassembled WGS sequence"/>
</dbReference>
<protein>
    <submittedName>
        <fullName evidence="1">Uncharacterized protein</fullName>
    </submittedName>
</protein>
<dbReference type="AlphaFoldDB" id="A0A3N4HXH6"/>